<dbReference type="SUPFAM" id="SSF55931">
    <property type="entry name" value="Glutamine synthetase/guanido kinase"/>
    <property type="match status" value="1"/>
</dbReference>
<accession>A0A926IEA8</accession>
<dbReference type="InterPro" id="IPR014746">
    <property type="entry name" value="Gln_synth/guanido_kin_cat_dom"/>
</dbReference>
<dbReference type="InterPro" id="IPR035434">
    <property type="entry name" value="GCL_bact_plant"/>
</dbReference>
<keyword evidence="3 5" id="KW-0067">ATP-binding</keyword>
<keyword evidence="1 5" id="KW-0436">Ligase</keyword>
<evidence type="ECO:0000256" key="5">
    <source>
        <dbReference type="PIRNR" id="PIRNR017901"/>
    </source>
</evidence>
<dbReference type="RefSeq" id="WP_262428644.1">
    <property type="nucleotide sequence ID" value="NZ_JACRTG010000008.1"/>
</dbReference>
<dbReference type="PANTHER" id="PTHR34378:SF1">
    <property type="entry name" value="GLUTAMATE--CYSTEINE LIGASE, CHLOROPLASTIC"/>
    <property type="match status" value="1"/>
</dbReference>
<evidence type="ECO:0000313" key="6">
    <source>
        <dbReference type="EMBL" id="MBC8587172.1"/>
    </source>
</evidence>
<evidence type="ECO:0000256" key="4">
    <source>
        <dbReference type="ARBA" id="ARBA00048819"/>
    </source>
</evidence>
<dbReference type="GO" id="GO:0006750">
    <property type="term" value="P:glutathione biosynthetic process"/>
    <property type="evidence" value="ECO:0007669"/>
    <property type="project" value="UniProtKB-UniRule"/>
</dbReference>
<dbReference type="PANTHER" id="PTHR34378">
    <property type="entry name" value="GLUTAMATE--CYSTEINE LIGASE, CHLOROPLASTIC"/>
    <property type="match status" value="1"/>
</dbReference>
<dbReference type="PIRSF" id="PIRSF017901">
    <property type="entry name" value="GCL"/>
    <property type="match status" value="1"/>
</dbReference>
<dbReference type="EC" id="6.3.2.2" evidence="5"/>
<evidence type="ECO:0000256" key="1">
    <source>
        <dbReference type="ARBA" id="ARBA00022598"/>
    </source>
</evidence>
<gene>
    <name evidence="6" type="ORF">H8707_02795</name>
</gene>
<comment type="function">
    <text evidence="5">Catalyzes the synthesis of gamma-glutamylcysteine (gamma-GC).</text>
</comment>
<comment type="similarity">
    <text evidence="5">Belongs to the glutamate--cysteine ligase type 2 family. EgtA subfamily.</text>
</comment>
<dbReference type="Proteomes" id="UP000601171">
    <property type="component" value="Unassembled WGS sequence"/>
</dbReference>
<dbReference type="EMBL" id="JACRTG010000008">
    <property type="protein sequence ID" value="MBC8587172.1"/>
    <property type="molecule type" value="Genomic_DNA"/>
</dbReference>
<evidence type="ECO:0000256" key="2">
    <source>
        <dbReference type="ARBA" id="ARBA00022741"/>
    </source>
</evidence>
<comment type="caution">
    <text evidence="6">The sequence shown here is derived from an EMBL/GenBank/DDBJ whole genome shotgun (WGS) entry which is preliminary data.</text>
</comment>
<dbReference type="AlphaFoldDB" id="A0A926IEA8"/>
<keyword evidence="7" id="KW-1185">Reference proteome</keyword>
<proteinExistence type="inferred from homology"/>
<comment type="catalytic activity">
    <reaction evidence="4 5">
        <text>L-cysteine + L-glutamate + ATP = gamma-L-glutamyl-L-cysteine + ADP + phosphate + H(+)</text>
        <dbReference type="Rhea" id="RHEA:13285"/>
        <dbReference type="ChEBI" id="CHEBI:15378"/>
        <dbReference type="ChEBI" id="CHEBI:29985"/>
        <dbReference type="ChEBI" id="CHEBI:30616"/>
        <dbReference type="ChEBI" id="CHEBI:35235"/>
        <dbReference type="ChEBI" id="CHEBI:43474"/>
        <dbReference type="ChEBI" id="CHEBI:58173"/>
        <dbReference type="ChEBI" id="CHEBI:456216"/>
        <dbReference type="EC" id="6.3.2.2"/>
    </reaction>
</comment>
<dbReference type="GO" id="GO:0005524">
    <property type="term" value="F:ATP binding"/>
    <property type="evidence" value="ECO:0007669"/>
    <property type="project" value="UniProtKB-UniRule"/>
</dbReference>
<evidence type="ECO:0000313" key="7">
    <source>
        <dbReference type="Proteomes" id="UP000601171"/>
    </source>
</evidence>
<keyword evidence="2 5" id="KW-0547">Nucleotide-binding</keyword>
<reference evidence="6" key="1">
    <citation type="submission" date="2020-08" db="EMBL/GenBank/DDBJ databases">
        <title>Genome public.</title>
        <authorList>
            <person name="Liu C."/>
            <person name="Sun Q."/>
        </authorList>
    </citation>
    <scope>NUCLEOTIDE SEQUENCE</scope>
    <source>
        <strain evidence="6">BX21</strain>
    </source>
</reference>
<dbReference type="Gene3D" id="3.30.590.20">
    <property type="match status" value="1"/>
</dbReference>
<evidence type="ECO:0000256" key="3">
    <source>
        <dbReference type="ARBA" id="ARBA00022840"/>
    </source>
</evidence>
<organism evidence="6 7">
    <name type="scientific">Paratissierella segnis</name>
    <dbReference type="NCBI Taxonomy" id="2763679"/>
    <lineage>
        <taxon>Bacteria</taxon>
        <taxon>Bacillati</taxon>
        <taxon>Bacillota</taxon>
        <taxon>Tissierellia</taxon>
        <taxon>Tissierellales</taxon>
        <taxon>Tissierellaceae</taxon>
        <taxon>Paratissierella</taxon>
    </lineage>
</organism>
<dbReference type="InterPro" id="IPR006336">
    <property type="entry name" value="GCS2"/>
</dbReference>
<dbReference type="Pfam" id="PF04107">
    <property type="entry name" value="GCS2"/>
    <property type="match status" value="1"/>
</dbReference>
<protein>
    <recommendedName>
        <fullName evidence="5">Glutamate--cysteine ligase</fullName>
        <ecNumber evidence="5">6.3.2.2</ecNumber>
    </recommendedName>
</protein>
<name>A0A926IEA8_9FIRM</name>
<dbReference type="GO" id="GO:0004357">
    <property type="term" value="F:glutamate-cysteine ligase activity"/>
    <property type="evidence" value="ECO:0007669"/>
    <property type="project" value="UniProtKB-UniRule"/>
</dbReference>
<sequence>MDYNRQVEEIVKYIKDGEKKEEDFKIGIEFEHFVIYKDTFKTVSYYGENGVAETLKDLEKSGWNSKYEGEYILELGKGNKTITLEPGSQLELSLSADRSIKNIEKGYLEFLKELIPILDSKNQALIAVGYHPVTKIDEIKLLPKKRYDYMFEYFKKRGSHAHNMMKGTAALQVSMDYKDEEDYKKKFRVTNALSPIMYSLFENAVFFEGERYEKHNLRAFIWKNCDTNRSGVAEGALDESFNYESYAKYILNRPPIFTIKKGKLEFTDEKLVKEVFNPKDYEKEELEHLLTMFFPDVRTKTFIEIRMMDSIPYPLNFAVVALWKGLLYNKENLDIVYEYTKDINIEDVEKTKEEMFELGLNAHYKDKSILELGKWLVSLAKNGLDEDEVPYIYPLEGMVSEDTNPYKITEEMLGQGKKKALDWCVLKE</sequence>